<evidence type="ECO:0000256" key="1">
    <source>
        <dbReference type="ARBA" id="ARBA00022729"/>
    </source>
</evidence>
<keyword evidence="3 4" id="KW-0326">Glycosidase</keyword>
<evidence type="ECO:0000313" key="7">
    <source>
        <dbReference type="EMBL" id="EHO42700.1"/>
    </source>
</evidence>
<dbReference type="SUPFAM" id="SSF51445">
    <property type="entry name" value="(Trans)glycosidases"/>
    <property type="match status" value="1"/>
</dbReference>
<evidence type="ECO:0000313" key="6">
    <source>
        <dbReference type="EMBL" id="APF18720.1"/>
    </source>
</evidence>
<dbReference type="GO" id="GO:0008422">
    <property type="term" value="F:beta-glucosidase activity"/>
    <property type="evidence" value="ECO:0007669"/>
    <property type="project" value="TreeGrafter"/>
</dbReference>
<dbReference type="Proteomes" id="UP000004671">
    <property type="component" value="Chromosome"/>
</dbReference>
<dbReference type="Gene3D" id="3.20.20.80">
    <property type="entry name" value="Glycosidases"/>
    <property type="match status" value="1"/>
</dbReference>
<dbReference type="HOGENOM" id="CLU_018668_1_0_0"/>
<dbReference type="GO" id="GO:0005576">
    <property type="term" value="C:extracellular region"/>
    <property type="evidence" value="ECO:0007669"/>
    <property type="project" value="TreeGrafter"/>
</dbReference>
<accession>H1XTT3</accession>
<evidence type="ECO:0000313" key="8">
    <source>
        <dbReference type="Proteomes" id="UP000004671"/>
    </source>
</evidence>
<gene>
    <name evidence="6" type="ORF">Cabys_1971</name>
    <name evidence="7" type="ORF">Calab_3094</name>
</gene>
<dbReference type="InterPro" id="IPR050386">
    <property type="entry name" value="Glycosyl_hydrolase_5"/>
</dbReference>
<evidence type="ECO:0000256" key="4">
    <source>
        <dbReference type="RuleBase" id="RU361153"/>
    </source>
</evidence>
<reference evidence="6 9" key="2">
    <citation type="submission" date="2016-11" db="EMBL/GenBank/DDBJ databases">
        <title>Genomic analysis of Caldithrix abyssi and proposal of a novel bacterial phylum Caldithrichaeota.</title>
        <authorList>
            <person name="Kublanov I."/>
            <person name="Sigalova O."/>
            <person name="Gavrilov S."/>
            <person name="Lebedinsky A."/>
            <person name="Ivanova N."/>
            <person name="Daum C."/>
            <person name="Reddy T."/>
            <person name="Klenk H.P."/>
            <person name="Goker M."/>
            <person name="Reva O."/>
            <person name="Miroshnichenko M."/>
            <person name="Kyprides N."/>
            <person name="Woyke T."/>
            <person name="Gelfand M."/>
        </authorList>
    </citation>
    <scope>NUCLEOTIDE SEQUENCE [LARGE SCALE GENOMIC DNA]</scope>
    <source>
        <strain evidence="6 9">LF13</strain>
    </source>
</reference>
<comment type="similarity">
    <text evidence="4">Belongs to the glycosyl hydrolase 5 (cellulase A) family.</text>
</comment>
<dbReference type="InterPro" id="IPR001547">
    <property type="entry name" value="Glyco_hydro_5"/>
</dbReference>
<evidence type="ECO:0000259" key="5">
    <source>
        <dbReference type="Pfam" id="PF00150"/>
    </source>
</evidence>
<dbReference type="GO" id="GO:0009251">
    <property type="term" value="P:glucan catabolic process"/>
    <property type="evidence" value="ECO:0007669"/>
    <property type="project" value="TreeGrafter"/>
</dbReference>
<dbReference type="eggNOG" id="COG2730">
    <property type="taxonomic scope" value="Bacteria"/>
</dbReference>
<proteinExistence type="inferred from homology"/>
<dbReference type="PANTHER" id="PTHR31297">
    <property type="entry name" value="GLUCAN ENDO-1,6-BETA-GLUCOSIDASE B"/>
    <property type="match status" value="1"/>
</dbReference>
<dbReference type="InParanoid" id="H1XTT3"/>
<dbReference type="Pfam" id="PF00150">
    <property type="entry name" value="Cellulase"/>
    <property type="match status" value="1"/>
</dbReference>
<keyword evidence="2 4" id="KW-0378">Hydrolase</keyword>
<dbReference type="EMBL" id="CM001402">
    <property type="protein sequence ID" value="EHO42700.1"/>
    <property type="molecule type" value="Genomic_DNA"/>
</dbReference>
<dbReference type="STRING" id="880073.Cabys_1971"/>
<name>H1XTT3_CALAY</name>
<dbReference type="InterPro" id="IPR018087">
    <property type="entry name" value="Glyco_hydro_5_CS"/>
</dbReference>
<reference evidence="7 8" key="1">
    <citation type="submission" date="2011-09" db="EMBL/GenBank/DDBJ databases">
        <title>The permanent draft genome of Caldithrix abyssi DSM 13497.</title>
        <authorList>
            <consortium name="US DOE Joint Genome Institute (JGI-PGF)"/>
            <person name="Lucas S."/>
            <person name="Han J."/>
            <person name="Lapidus A."/>
            <person name="Bruce D."/>
            <person name="Goodwin L."/>
            <person name="Pitluck S."/>
            <person name="Peters L."/>
            <person name="Kyrpides N."/>
            <person name="Mavromatis K."/>
            <person name="Ivanova N."/>
            <person name="Mikhailova N."/>
            <person name="Chertkov O."/>
            <person name="Detter J.C."/>
            <person name="Tapia R."/>
            <person name="Han C."/>
            <person name="Land M."/>
            <person name="Hauser L."/>
            <person name="Markowitz V."/>
            <person name="Cheng J.-F."/>
            <person name="Hugenholtz P."/>
            <person name="Woyke T."/>
            <person name="Wu D."/>
            <person name="Spring S."/>
            <person name="Brambilla E."/>
            <person name="Klenk H.-P."/>
            <person name="Eisen J.A."/>
        </authorList>
    </citation>
    <scope>NUCLEOTIDE SEQUENCE [LARGE SCALE GENOMIC DNA]</scope>
    <source>
        <strain evidence="7 8">DSM 13497</strain>
    </source>
</reference>
<protein>
    <submittedName>
        <fullName evidence="6">Cellulase family 5</fullName>
    </submittedName>
    <submittedName>
        <fullName evidence="7">Glycoside hydrolase family 5</fullName>
    </submittedName>
</protein>
<keyword evidence="1" id="KW-0732">Signal</keyword>
<evidence type="ECO:0000256" key="3">
    <source>
        <dbReference type="ARBA" id="ARBA00023295"/>
    </source>
</evidence>
<evidence type="ECO:0000256" key="2">
    <source>
        <dbReference type="ARBA" id="ARBA00022801"/>
    </source>
</evidence>
<dbReference type="KEGG" id="caby:Cabys_1971"/>
<dbReference type="RefSeq" id="WP_006930055.1">
    <property type="nucleotide sequence ID" value="NZ_CM001402.1"/>
</dbReference>
<organism evidence="7 8">
    <name type="scientific">Caldithrix abyssi DSM 13497</name>
    <dbReference type="NCBI Taxonomy" id="880073"/>
    <lineage>
        <taxon>Bacteria</taxon>
        <taxon>Pseudomonadati</taxon>
        <taxon>Calditrichota</taxon>
        <taxon>Calditrichia</taxon>
        <taxon>Calditrichales</taxon>
        <taxon>Calditrichaceae</taxon>
        <taxon>Caldithrix</taxon>
    </lineage>
</organism>
<dbReference type="AlphaFoldDB" id="H1XTT3"/>
<sequence precursor="true">MKFIYRIYLFLFAVIFFAMCNASLDNEEEAKQEEWAEAGLINQRLGRGINLGNALEAPKEGDWGVVLQSEYFQLIKEAGFNSVRIPVRWSAHAKVDSPFTIDPSFMERVSWAVNQAFANGLLAVINIHHYDELFADPPAHKQRFLALWRQIAEHFQKHSQNLLFEILNEPHDQLTPALWNDYLAGALAVIRKTNPLRTVIIGTANWGGIDALDELVLPDDDRLILTFHYYQPFQFTHQGAEWVSGSDAWLGTKWLGAPQEIQAIQKDFDRVSQWAALHNIAVFMGEFGAYRKADFASRVRWTSTVAREAEKRNFSWAYWEFCAGFGIYDTQSSSWLNDLLRALIPR</sequence>
<dbReference type="GO" id="GO:0009986">
    <property type="term" value="C:cell surface"/>
    <property type="evidence" value="ECO:0007669"/>
    <property type="project" value="TreeGrafter"/>
</dbReference>
<dbReference type="PANTHER" id="PTHR31297:SF17">
    <property type="entry name" value="ENDOGLUCANASE"/>
    <property type="match status" value="1"/>
</dbReference>
<dbReference type="EMBL" id="CP018099">
    <property type="protein sequence ID" value="APF18720.1"/>
    <property type="molecule type" value="Genomic_DNA"/>
</dbReference>
<dbReference type="PaxDb" id="880073-Calab_3094"/>
<dbReference type="FunFam" id="3.20.20.80:FF:000189">
    <property type="entry name" value="Endoglucanase"/>
    <property type="match status" value="1"/>
</dbReference>
<evidence type="ECO:0000313" key="9">
    <source>
        <dbReference type="Proteomes" id="UP000183868"/>
    </source>
</evidence>
<dbReference type="PROSITE" id="PS00659">
    <property type="entry name" value="GLYCOSYL_HYDROL_F5"/>
    <property type="match status" value="1"/>
</dbReference>
<keyword evidence="8" id="KW-1185">Reference proteome</keyword>
<feature type="domain" description="Glycoside hydrolase family 5" evidence="5">
    <location>
        <begin position="63"/>
        <end position="322"/>
    </location>
</feature>
<dbReference type="InterPro" id="IPR017853">
    <property type="entry name" value="GH"/>
</dbReference>
<dbReference type="Proteomes" id="UP000183868">
    <property type="component" value="Chromosome"/>
</dbReference>